<name>A0A4Q2KVL5_9MICO</name>
<keyword evidence="3" id="KW-1185">Reference proteome</keyword>
<organism evidence="2 3">
    <name type="scientific">Agromyces albus</name>
    <dbReference type="NCBI Taxonomy" id="205332"/>
    <lineage>
        <taxon>Bacteria</taxon>
        <taxon>Bacillati</taxon>
        <taxon>Actinomycetota</taxon>
        <taxon>Actinomycetes</taxon>
        <taxon>Micrococcales</taxon>
        <taxon>Microbacteriaceae</taxon>
        <taxon>Agromyces</taxon>
    </lineage>
</organism>
<evidence type="ECO:0000313" key="2">
    <source>
        <dbReference type="EMBL" id="RXZ67862.1"/>
    </source>
</evidence>
<evidence type="ECO:0000313" key="3">
    <source>
        <dbReference type="Proteomes" id="UP000293865"/>
    </source>
</evidence>
<dbReference type="Proteomes" id="UP000293865">
    <property type="component" value="Unassembled WGS sequence"/>
</dbReference>
<reference evidence="2 3" key="1">
    <citation type="submission" date="2019-01" db="EMBL/GenBank/DDBJ databases">
        <title>Agromyces.</title>
        <authorList>
            <person name="Li J."/>
        </authorList>
    </citation>
    <scope>NUCLEOTIDE SEQUENCE [LARGE SCALE GENOMIC DNA]</scope>
    <source>
        <strain evidence="2 3">DSM 15934</strain>
    </source>
</reference>
<dbReference type="OrthoDB" id="4829026at2"/>
<dbReference type="AlphaFoldDB" id="A0A4Q2KVL5"/>
<feature type="transmembrane region" description="Helical" evidence="1">
    <location>
        <begin position="12"/>
        <end position="33"/>
    </location>
</feature>
<evidence type="ECO:0000256" key="1">
    <source>
        <dbReference type="SAM" id="Phobius"/>
    </source>
</evidence>
<accession>A0A4Q2KVL5</accession>
<gene>
    <name evidence="2" type="ORF">ESP51_15800</name>
</gene>
<dbReference type="RefSeq" id="WP_129521856.1">
    <property type="nucleotide sequence ID" value="NZ_SDPN01000037.1"/>
</dbReference>
<comment type="caution">
    <text evidence="2">The sequence shown here is derived from an EMBL/GenBank/DDBJ whole genome shotgun (WGS) entry which is preliminary data.</text>
</comment>
<keyword evidence="1" id="KW-0472">Membrane</keyword>
<keyword evidence="1" id="KW-1133">Transmembrane helix</keyword>
<keyword evidence="1" id="KW-0812">Transmembrane</keyword>
<proteinExistence type="predicted"/>
<sequence length="86" mass="9218">MMFFGGHGYGMGLVWVGIFLALLILAALIVLVVRSFTSGSHGGPGGHPGSARAILEDRLVRGDITPDQYREVVRALDETTPPPTRE</sequence>
<protein>
    <recommendedName>
        <fullName evidence="4">SHOCT domain-containing protein</fullName>
    </recommendedName>
</protein>
<evidence type="ECO:0008006" key="4">
    <source>
        <dbReference type="Google" id="ProtNLM"/>
    </source>
</evidence>
<dbReference type="EMBL" id="SDPN01000037">
    <property type="protein sequence ID" value="RXZ67862.1"/>
    <property type="molecule type" value="Genomic_DNA"/>
</dbReference>